<dbReference type="eggNOG" id="ENOG5032SW2">
    <property type="taxonomic scope" value="Bacteria"/>
</dbReference>
<gene>
    <name evidence="1" type="ORF">BMAGN_1076</name>
</gene>
<evidence type="ECO:0000313" key="1">
    <source>
        <dbReference type="EMBL" id="KFI69306.1"/>
    </source>
</evidence>
<accession>A0A087BE56</accession>
<keyword evidence="2" id="KW-1185">Reference proteome</keyword>
<dbReference type="RefSeq" id="WP_022859682.1">
    <property type="nucleotide sequence ID" value="NZ_JGZB01000002.1"/>
</dbReference>
<dbReference type="STRING" id="1692.BMAGN_1076"/>
<reference evidence="1 2" key="1">
    <citation type="submission" date="2014-03" db="EMBL/GenBank/DDBJ databases">
        <title>Genomics of Bifidobacteria.</title>
        <authorList>
            <person name="Ventura M."/>
            <person name="Milani C."/>
            <person name="Lugli G.A."/>
        </authorList>
    </citation>
    <scope>NUCLEOTIDE SEQUENCE [LARGE SCALE GENOMIC DNA]</scope>
    <source>
        <strain evidence="1 2">LMG 11591</strain>
    </source>
</reference>
<comment type="caution">
    <text evidence="1">The sequence shown here is derived from an EMBL/GenBank/DDBJ whole genome shotgun (WGS) entry which is preliminary data.</text>
</comment>
<organism evidence="1 2">
    <name type="scientific">Bifidobacterium magnum</name>
    <dbReference type="NCBI Taxonomy" id="1692"/>
    <lineage>
        <taxon>Bacteria</taxon>
        <taxon>Bacillati</taxon>
        <taxon>Actinomycetota</taxon>
        <taxon>Actinomycetes</taxon>
        <taxon>Bifidobacteriales</taxon>
        <taxon>Bifidobacteriaceae</taxon>
        <taxon>Bifidobacterium</taxon>
    </lineage>
</organism>
<dbReference type="Proteomes" id="UP000029052">
    <property type="component" value="Unassembled WGS sequence"/>
</dbReference>
<protein>
    <submittedName>
        <fullName evidence="1">Uncharacterized protein</fullName>
    </submittedName>
</protein>
<proteinExistence type="predicted"/>
<dbReference type="AlphaFoldDB" id="A0A087BE56"/>
<name>A0A087BE56_9BIFI</name>
<dbReference type="EMBL" id="JGZB01000002">
    <property type="protein sequence ID" value="KFI69306.1"/>
    <property type="molecule type" value="Genomic_DNA"/>
</dbReference>
<sequence>MELPDFVKQAQEKIQQSLPEAKIDQATIDKIMSLVPEDLVSKIPSVVRNHAITKTIEKVASEHPDLYKKFTENGPVSEETRTKMAEAVRNIFSQKMDKHHMN</sequence>
<evidence type="ECO:0000313" key="2">
    <source>
        <dbReference type="Proteomes" id="UP000029052"/>
    </source>
</evidence>